<dbReference type="PANTHER" id="PTHR19338:SF59">
    <property type="entry name" value="OS10G0162832 PROTEIN"/>
    <property type="match status" value="1"/>
</dbReference>
<dbReference type="Pfam" id="PF18052">
    <property type="entry name" value="Rx_N"/>
    <property type="match status" value="1"/>
</dbReference>
<reference evidence="6" key="1">
    <citation type="submission" date="2013-09" db="EMBL/GenBank/DDBJ databases">
        <title>Corchorus olitorius genome sequencing.</title>
        <authorList>
            <person name="Alam M."/>
            <person name="Haque M.S."/>
            <person name="Islam M.S."/>
            <person name="Emdad E.M."/>
            <person name="Islam M.M."/>
            <person name="Ahmed B."/>
            <person name="Halim A."/>
            <person name="Hossen Q.M.M."/>
            <person name="Hossain M.Z."/>
            <person name="Ahmed R."/>
            <person name="Khan M.M."/>
            <person name="Islam R."/>
            <person name="Rashid M.M."/>
            <person name="Khan S.A."/>
            <person name="Rahman M.S."/>
            <person name="Alam M."/>
            <person name="Yahiya A.S."/>
            <person name="Khan M.S."/>
            <person name="Azam M.S."/>
            <person name="Haque T."/>
            <person name="Lashkar M.Z.H."/>
            <person name="Akhand A.I."/>
            <person name="Morshed G."/>
            <person name="Roy S."/>
            <person name="Uddin K.S."/>
            <person name="Rabeya T."/>
            <person name="Hossain A.S."/>
            <person name="Chowdhury A."/>
            <person name="Snigdha A.R."/>
            <person name="Mortoza M.S."/>
            <person name="Matin S.A."/>
            <person name="Hoque S.M.E."/>
            <person name="Islam M.K."/>
            <person name="Roy D.K."/>
            <person name="Haider R."/>
            <person name="Moosa M.M."/>
            <person name="Elias S.M."/>
            <person name="Hasan A.M."/>
            <person name="Jahan S."/>
            <person name="Shafiuddin M."/>
            <person name="Mahmood N."/>
            <person name="Shommy N.S."/>
        </authorList>
    </citation>
    <scope>NUCLEOTIDE SEQUENCE [LARGE SCALE GENOMIC DNA]</scope>
    <source>
        <strain evidence="6">cv. O-4</strain>
    </source>
</reference>
<dbReference type="PANTHER" id="PTHR19338">
    <property type="entry name" value="TRANSLOCASE OF INNER MITOCHONDRIAL MEMBRANE 13 HOMOLOG"/>
    <property type="match status" value="1"/>
</dbReference>
<keyword evidence="1" id="KW-0677">Repeat</keyword>
<feature type="domain" description="Disease resistance N-terminal" evidence="4">
    <location>
        <begin position="6"/>
        <end position="92"/>
    </location>
</feature>
<dbReference type="Gene3D" id="1.20.5.4130">
    <property type="match status" value="1"/>
</dbReference>
<dbReference type="GO" id="GO:0000166">
    <property type="term" value="F:nucleotide binding"/>
    <property type="evidence" value="ECO:0007669"/>
    <property type="project" value="UniProtKB-KW"/>
</dbReference>
<evidence type="ECO:0000313" key="5">
    <source>
        <dbReference type="EMBL" id="OMO76946.1"/>
    </source>
</evidence>
<accession>A0A1R3I2Y3</accession>
<evidence type="ECO:0000256" key="3">
    <source>
        <dbReference type="ARBA" id="ARBA00022821"/>
    </source>
</evidence>
<evidence type="ECO:0000256" key="2">
    <source>
        <dbReference type="ARBA" id="ARBA00022741"/>
    </source>
</evidence>
<evidence type="ECO:0000259" key="4">
    <source>
        <dbReference type="Pfam" id="PF18052"/>
    </source>
</evidence>
<dbReference type="Proteomes" id="UP000187203">
    <property type="component" value="Unassembled WGS sequence"/>
</dbReference>
<dbReference type="CDD" id="cd14798">
    <property type="entry name" value="RX-CC_like"/>
    <property type="match status" value="1"/>
</dbReference>
<comment type="caution">
    <text evidence="5">The sequence shown here is derived from an EMBL/GenBank/DDBJ whole genome shotgun (WGS) entry which is preliminary data.</text>
</comment>
<evidence type="ECO:0000313" key="6">
    <source>
        <dbReference type="Proteomes" id="UP000187203"/>
    </source>
</evidence>
<dbReference type="STRING" id="93759.A0A1R3I2Y3"/>
<dbReference type="AlphaFoldDB" id="A0A1R3I2Y3"/>
<proteinExistence type="predicted"/>
<keyword evidence="3" id="KW-0611">Plant defense</keyword>
<gene>
    <name evidence="5" type="ORF">COLO4_25426</name>
</gene>
<evidence type="ECO:0000256" key="1">
    <source>
        <dbReference type="ARBA" id="ARBA00022737"/>
    </source>
</evidence>
<dbReference type="OrthoDB" id="3027644at2759"/>
<dbReference type="InterPro" id="IPR041118">
    <property type="entry name" value="Rx_N"/>
</dbReference>
<dbReference type="GO" id="GO:0006952">
    <property type="term" value="P:defense response"/>
    <property type="evidence" value="ECO:0007669"/>
    <property type="project" value="UniProtKB-KW"/>
</dbReference>
<sequence length="149" mass="17420">MDLTTVNPFVERLISVLENEASSLSGLSDKIKEMKLLLMSMRSLLMDADKTGEISQTEKAWVSSVRDLAYQVEDAIDEFIYHVNRRQQMKFFHRSLHFPKDLLARHKFAAKLQDINRRMKSITDRAHQFGVHHQQLKDWGSKRIMCDLS</sequence>
<dbReference type="EMBL" id="AWUE01019036">
    <property type="protein sequence ID" value="OMO76946.1"/>
    <property type="molecule type" value="Genomic_DNA"/>
</dbReference>
<organism evidence="5 6">
    <name type="scientific">Corchorus olitorius</name>
    <dbReference type="NCBI Taxonomy" id="93759"/>
    <lineage>
        <taxon>Eukaryota</taxon>
        <taxon>Viridiplantae</taxon>
        <taxon>Streptophyta</taxon>
        <taxon>Embryophyta</taxon>
        <taxon>Tracheophyta</taxon>
        <taxon>Spermatophyta</taxon>
        <taxon>Magnoliopsida</taxon>
        <taxon>eudicotyledons</taxon>
        <taxon>Gunneridae</taxon>
        <taxon>Pentapetalae</taxon>
        <taxon>rosids</taxon>
        <taxon>malvids</taxon>
        <taxon>Malvales</taxon>
        <taxon>Malvaceae</taxon>
        <taxon>Grewioideae</taxon>
        <taxon>Apeibeae</taxon>
        <taxon>Corchorus</taxon>
    </lineage>
</organism>
<dbReference type="InterPro" id="IPR038005">
    <property type="entry name" value="RX-like_CC"/>
</dbReference>
<keyword evidence="6" id="KW-1185">Reference proteome</keyword>
<keyword evidence="2" id="KW-0547">Nucleotide-binding</keyword>
<protein>
    <submittedName>
        <fullName evidence="5">Disease resistance protein RPM1</fullName>
    </submittedName>
</protein>
<name>A0A1R3I2Y3_9ROSI</name>